<dbReference type="EMBL" id="AMGM01000119">
    <property type="protein sequence ID" value="EKB47516.1"/>
    <property type="molecule type" value="Genomic_DNA"/>
</dbReference>
<evidence type="ECO:0000313" key="1">
    <source>
        <dbReference type="EMBL" id="EKB47516.1"/>
    </source>
</evidence>
<gene>
    <name evidence="1" type="ORF">B879_03878</name>
</gene>
<dbReference type="OrthoDB" id="838141at2"/>
<keyword evidence="2" id="KW-1185">Reference proteome</keyword>
<sequence length="180" mass="20573">MQTEVVLPTTLLSSFVSGYFSVNVEKGDEDISLRPYESGVSLGIPLGKPFYYYAGPCYGEFEEVPFSIFDKPLMFWDSKSIDCFSVKGNAKVVFIIFTDLGLQLLLHERNPGFREMIFPFSRLGIPAFGLIVKRKLRFCNGQAAGIKIIEEELLRFFQRYQIDESHQAKIDLDTEFPFIP</sequence>
<evidence type="ECO:0000313" key="2">
    <source>
        <dbReference type="Proteomes" id="UP000004478"/>
    </source>
</evidence>
<comment type="caution">
    <text evidence="1">The sequence shown here is derived from an EMBL/GenBank/DDBJ whole genome shotgun (WGS) entry which is preliminary data.</text>
</comment>
<dbReference type="AlphaFoldDB" id="K1KYC7"/>
<dbReference type="RefSeq" id="WP_009186899.1">
    <property type="nucleotide sequence ID" value="NZ_AMGM01000119.1"/>
</dbReference>
<reference evidence="1 2" key="1">
    <citation type="journal article" date="2012" name="J. Bacteriol.">
        <title>Draft Genome Sequence of Cecembia lonarensis Strain LW9T, Isolated from Lonar Lake, a Haloalkaline Lake in India.</title>
        <authorList>
            <person name="Shivaji S."/>
            <person name="Ara S."/>
            <person name="Singh A."/>
            <person name="Pinnaka A.K."/>
        </authorList>
    </citation>
    <scope>NUCLEOTIDE SEQUENCE [LARGE SCALE GENOMIC DNA]</scope>
    <source>
        <strain evidence="1 2">LW9</strain>
    </source>
</reference>
<name>K1KYC7_CECL9</name>
<protein>
    <submittedName>
        <fullName evidence="1">Uncharacterized protein</fullName>
    </submittedName>
</protein>
<accession>K1KYC7</accession>
<dbReference type="Proteomes" id="UP000004478">
    <property type="component" value="Unassembled WGS sequence"/>
</dbReference>
<proteinExistence type="predicted"/>
<organism evidence="1 2">
    <name type="scientific">Cecembia lonarensis (strain CCUG 58316 / KCTC 22772 / LW9)</name>
    <dbReference type="NCBI Taxonomy" id="1225176"/>
    <lineage>
        <taxon>Bacteria</taxon>
        <taxon>Pseudomonadati</taxon>
        <taxon>Bacteroidota</taxon>
        <taxon>Cytophagia</taxon>
        <taxon>Cytophagales</taxon>
        <taxon>Cyclobacteriaceae</taxon>
        <taxon>Cecembia</taxon>
    </lineage>
</organism>